<evidence type="ECO:0000256" key="4">
    <source>
        <dbReference type="ARBA" id="ARBA00022679"/>
    </source>
</evidence>
<evidence type="ECO:0000256" key="1">
    <source>
        <dbReference type="ARBA" id="ARBA00004980"/>
    </source>
</evidence>
<evidence type="ECO:0000313" key="13">
    <source>
        <dbReference type="Proteomes" id="UP000030125"/>
    </source>
</evidence>
<evidence type="ECO:0000313" key="12">
    <source>
        <dbReference type="EMBL" id="KGN80223.1"/>
    </source>
</evidence>
<dbReference type="PANTHER" id="PTHR43322">
    <property type="entry name" value="1-D-DEOXYXYLULOSE 5-PHOSPHATE SYNTHASE-RELATED"/>
    <property type="match status" value="1"/>
</dbReference>
<comment type="pathway">
    <text evidence="1 10">Metabolic intermediate biosynthesis; 1-deoxy-D-xylulose 5-phosphate biosynthesis; 1-deoxy-D-xylulose 5-phosphate from D-glyceraldehyde 3-phosphate and pyruvate: step 1/1.</text>
</comment>
<dbReference type="OrthoDB" id="9803371at2"/>
<keyword evidence="4 10" id="KW-0808">Transferase</keyword>
<dbReference type="STRING" id="36874.HQ34_00580"/>
<dbReference type="InterPro" id="IPR009014">
    <property type="entry name" value="Transketo_C/PFOR_II"/>
</dbReference>
<dbReference type="FunFam" id="3.40.50.970:FF:000005">
    <property type="entry name" value="1-deoxy-D-xylulose-5-phosphate synthase"/>
    <property type="match status" value="1"/>
</dbReference>
<dbReference type="GO" id="GO:0009228">
    <property type="term" value="P:thiamine biosynthetic process"/>
    <property type="evidence" value="ECO:0007669"/>
    <property type="project" value="UniProtKB-UniRule"/>
</dbReference>
<evidence type="ECO:0000256" key="10">
    <source>
        <dbReference type="HAMAP-Rule" id="MF_00315"/>
    </source>
</evidence>
<feature type="binding site" evidence="10">
    <location>
        <position position="148"/>
    </location>
    <ligand>
        <name>Mg(2+)</name>
        <dbReference type="ChEBI" id="CHEBI:18420"/>
    </ligand>
</feature>
<reference evidence="12 13" key="1">
    <citation type="submission" date="2014-08" db="EMBL/GenBank/DDBJ databases">
        <title>Porphyromonas cangingivalis strain:COT-109_OH1386 Genome sequencing.</title>
        <authorList>
            <person name="Wallis C."/>
            <person name="Deusch O."/>
            <person name="O'Flynn C."/>
            <person name="Davis I."/>
            <person name="Jospin G."/>
            <person name="Darling A.E."/>
            <person name="Coil D.A."/>
            <person name="Alexiev A."/>
            <person name="Horsfall A."/>
            <person name="Kirkwood N."/>
            <person name="Harris S."/>
            <person name="Eisen J.A."/>
        </authorList>
    </citation>
    <scope>NUCLEOTIDE SEQUENCE [LARGE SCALE GENOMIC DNA]</scope>
    <source>
        <strain evidence="13">COT-109 OH1386</strain>
    </source>
</reference>
<dbReference type="GO" id="GO:0008661">
    <property type="term" value="F:1-deoxy-D-xylulose-5-phosphate synthase activity"/>
    <property type="evidence" value="ECO:0007669"/>
    <property type="project" value="UniProtKB-UniRule"/>
</dbReference>
<comment type="caution">
    <text evidence="12">The sequence shown here is derived from an EMBL/GenBank/DDBJ whole genome shotgun (WGS) entry which is preliminary data.</text>
</comment>
<keyword evidence="7 10" id="KW-0784">Thiamine biosynthesis</keyword>
<dbReference type="InterPro" id="IPR005475">
    <property type="entry name" value="Transketolase-like_Pyr-bd"/>
</dbReference>
<keyword evidence="5 10" id="KW-0479">Metal-binding</keyword>
<evidence type="ECO:0000256" key="7">
    <source>
        <dbReference type="ARBA" id="ARBA00022977"/>
    </source>
</evidence>
<dbReference type="Gene3D" id="3.40.50.920">
    <property type="match status" value="1"/>
</dbReference>
<dbReference type="UniPathway" id="UPA00064">
    <property type="reaction ID" value="UER00091"/>
</dbReference>
<feature type="binding site" evidence="10">
    <location>
        <position position="177"/>
    </location>
    <ligand>
        <name>Mg(2+)</name>
        <dbReference type="ChEBI" id="CHEBI:18420"/>
    </ligand>
</feature>
<dbReference type="EMBL" id="JQJD01000043">
    <property type="protein sequence ID" value="KGN80223.1"/>
    <property type="molecule type" value="Genomic_DNA"/>
</dbReference>
<dbReference type="Gene3D" id="3.40.50.970">
    <property type="match status" value="2"/>
</dbReference>
<dbReference type="GO" id="GO:0005829">
    <property type="term" value="C:cytosol"/>
    <property type="evidence" value="ECO:0007669"/>
    <property type="project" value="TreeGrafter"/>
</dbReference>
<accession>A0A0A2EMS4</accession>
<comment type="catalytic activity">
    <reaction evidence="10">
        <text>D-glyceraldehyde 3-phosphate + pyruvate + H(+) = 1-deoxy-D-xylulose 5-phosphate + CO2</text>
        <dbReference type="Rhea" id="RHEA:12605"/>
        <dbReference type="ChEBI" id="CHEBI:15361"/>
        <dbReference type="ChEBI" id="CHEBI:15378"/>
        <dbReference type="ChEBI" id="CHEBI:16526"/>
        <dbReference type="ChEBI" id="CHEBI:57792"/>
        <dbReference type="ChEBI" id="CHEBI:59776"/>
        <dbReference type="EC" id="2.2.1.7"/>
    </reaction>
</comment>
<feature type="binding site" evidence="10">
    <location>
        <begin position="117"/>
        <end position="119"/>
    </location>
    <ligand>
        <name>thiamine diphosphate</name>
        <dbReference type="ChEBI" id="CHEBI:58937"/>
    </ligand>
</feature>
<gene>
    <name evidence="10" type="primary">dxs</name>
    <name evidence="12" type="ORF">HQ35_05865</name>
</gene>
<comment type="similarity">
    <text evidence="2 10">Belongs to the transketolase family. DXPS subfamily.</text>
</comment>
<evidence type="ECO:0000256" key="8">
    <source>
        <dbReference type="ARBA" id="ARBA00023052"/>
    </source>
</evidence>
<feature type="binding site" evidence="10">
    <location>
        <position position="289"/>
    </location>
    <ligand>
        <name>thiamine diphosphate</name>
        <dbReference type="ChEBI" id="CHEBI:58937"/>
    </ligand>
</feature>
<proteinExistence type="inferred from homology"/>
<feature type="binding site" evidence="10">
    <location>
        <position position="177"/>
    </location>
    <ligand>
        <name>thiamine diphosphate</name>
        <dbReference type="ChEBI" id="CHEBI:58937"/>
    </ligand>
</feature>
<evidence type="ECO:0000259" key="11">
    <source>
        <dbReference type="SMART" id="SM00861"/>
    </source>
</evidence>
<dbReference type="Pfam" id="PF13292">
    <property type="entry name" value="DXP_synthase_N"/>
    <property type="match status" value="1"/>
</dbReference>
<evidence type="ECO:0000256" key="9">
    <source>
        <dbReference type="ARBA" id="ARBA00023229"/>
    </source>
</evidence>
<keyword evidence="9 10" id="KW-0414">Isoprene biosynthesis</keyword>
<name>A0A0A2EMS4_PORCN</name>
<dbReference type="CDD" id="cd02007">
    <property type="entry name" value="TPP_DXS"/>
    <property type="match status" value="1"/>
</dbReference>
<dbReference type="HAMAP" id="MF_00315">
    <property type="entry name" value="DXP_synth"/>
    <property type="match status" value="1"/>
</dbReference>
<keyword evidence="8 10" id="KW-0786">Thiamine pyrophosphate</keyword>
<dbReference type="eggNOG" id="COG1154">
    <property type="taxonomic scope" value="Bacteria"/>
</dbReference>
<feature type="binding site" evidence="10">
    <location>
        <position position="374"/>
    </location>
    <ligand>
        <name>thiamine diphosphate</name>
        <dbReference type="ChEBI" id="CHEBI:58937"/>
    </ligand>
</feature>
<dbReference type="GO" id="GO:0019288">
    <property type="term" value="P:isopentenyl diphosphate biosynthetic process, methylerythritol 4-phosphate pathway"/>
    <property type="evidence" value="ECO:0007669"/>
    <property type="project" value="TreeGrafter"/>
</dbReference>
<dbReference type="InterPro" id="IPR029061">
    <property type="entry name" value="THDP-binding"/>
</dbReference>
<comment type="cofactor">
    <cofactor evidence="10">
        <name>Mg(2+)</name>
        <dbReference type="ChEBI" id="CHEBI:18420"/>
    </cofactor>
    <text evidence="10">Binds 1 Mg(2+) ion per subunit.</text>
</comment>
<comment type="cofactor">
    <cofactor evidence="10">
        <name>thiamine diphosphate</name>
        <dbReference type="ChEBI" id="CHEBI:58937"/>
    </cofactor>
    <text evidence="10">Binds 1 thiamine pyrophosphate per subunit.</text>
</comment>
<dbReference type="Proteomes" id="UP000030125">
    <property type="component" value="Unassembled WGS sequence"/>
</dbReference>
<keyword evidence="13" id="KW-1185">Reference proteome</keyword>
<dbReference type="PANTHER" id="PTHR43322:SF5">
    <property type="entry name" value="1-DEOXY-D-XYLULOSE-5-PHOSPHATE SYNTHASE, CHLOROPLASTIC"/>
    <property type="match status" value="1"/>
</dbReference>
<feature type="binding site" evidence="10">
    <location>
        <begin position="149"/>
        <end position="150"/>
    </location>
    <ligand>
        <name>thiamine diphosphate</name>
        <dbReference type="ChEBI" id="CHEBI:58937"/>
    </ligand>
</feature>
<evidence type="ECO:0000256" key="2">
    <source>
        <dbReference type="ARBA" id="ARBA00011081"/>
    </source>
</evidence>
<dbReference type="RefSeq" id="WP_036851717.1">
    <property type="nucleotide sequence ID" value="NZ_JQJD01000043.1"/>
</dbReference>
<dbReference type="InterPro" id="IPR005477">
    <property type="entry name" value="Dxylulose-5-P_synthase"/>
</dbReference>
<dbReference type="SUPFAM" id="SSF52518">
    <property type="entry name" value="Thiamin diphosphate-binding fold (THDP-binding)"/>
    <property type="match status" value="2"/>
</dbReference>
<feature type="domain" description="Transketolase-like pyrimidine-binding" evidence="11">
    <location>
        <begin position="323"/>
        <end position="489"/>
    </location>
</feature>
<dbReference type="NCBIfam" id="NF003933">
    <property type="entry name" value="PRK05444.2-2"/>
    <property type="match status" value="1"/>
</dbReference>
<dbReference type="Pfam" id="PF02780">
    <property type="entry name" value="Transketolase_C"/>
    <property type="match status" value="1"/>
</dbReference>
<dbReference type="Pfam" id="PF02779">
    <property type="entry name" value="Transket_pyr"/>
    <property type="match status" value="1"/>
</dbReference>
<dbReference type="AlphaFoldDB" id="A0A0A2EMS4"/>
<protein>
    <recommendedName>
        <fullName evidence="10">1-deoxy-D-xylulose-5-phosphate synthase</fullName>
        <ecNumber evidence="10">2.2.1.7</ecNumber>
    </recommendedName>
    <alternativeName>
        <fullName evidence="10">1-deoxyxylulose-5-phosphate synthase</fullName>
        <shortName evidence="10">DXP synthase</shortName>
        <shortName evidence="10">DXPS</shortName>
    </alternativeName>
</protein>
<dbReference type="GO" id="GO:0030976">
    <property type="term" value="F:thiamine pyrophosphate binding"/>
    <property type="evidence" value="ECO:0007669"/>
    <property type="project" value="UniProtKB-UniRule"/>
</dbReference>
<feature type="binding site" evidence="10">
    <location>
        <position position="76"/>
    </location>
    <ligand>
        <name>thiamine diphosphate</name>
        <dbReference type="ChEBI" id="CHEBI:58937"/>
    </ligand>
</feature>
<keyword evidence="6 10" id="KW-0460">Magnesium</keyword>
<dbReference type="InterPro" id="IPR033248">
    <property type="entry name" value="Transketolase_C"/>
</dbReference>
<sequence>MKDYKYLYHINSPKDLKQLKEEQLPELCAEIRTFLLDELSRNPGHLGAGLGVVELTVALHYVFDLPDDKLVWDVGHQAYPHKILTGRRDNFHSLRKWGGLSGFTHPAESEYDAFVAGHASNSISAALGLAVADRLTGKDNQVVAVIGDGAMTGGLAFEGLNNACTHPNNLLIVLNDNNMSIDESTGALSRYLVDIITSKTYNKVRHEGYKTLKNLNLIDEKRRSSILRFNNSLKALLSDRHNLFEGFSIRYIGPVDGHDVQGLVRVLRDIKDFDGPKLLHIQTVKGKGYAPAEESAVVWHAPGCFDVETGQIKANVPLPDDPMKFQDVFGHTLVELADMDERVVGVTPAMPSGCSMTYLMKKYPDRSFDVGIAEGHAVTFSAGMALQGAIPFCNVYSSFMQRGYDQVIHDAAMQSAPVIFCLDRGGLVGEDGMTHHGVYDIPYLRCIPGLTLMSPYDEEELRMMMYTAYKHHEEGPFVIRYPRGTGSCPHWRTEFRELPLGKAEIKRQGSDIVFVSYGPLGSEVSKVVSNLVEKGYDPGHVNLRFVKPLDEELLLGLTKTYKHVITIEDGALMGGMGSAVLELFSTHGAIVPVTRWGIPDTFVKQGRVDIQHEHCGLDVRSMETKALEILQNARTN</sequence>
<comment type="function">
    <text evidence="10">Catalyzes the acyloin condensation reaction between C atoms 2 and 3 of pyruvate and glyceraldehyde 3-phosphate to yield 1-deoxy-D-xylulose-5-phosphate (DXP).</text>
</comment>
<evidence type="ECO:0000256" key="3">
    <source>
        <dbReference type="ARBA" id="ARBA00011738"/>
    </source>
</evidence>
<dbReference type="GO" id="GO:0000287">
    <property type="term" value="F:magnesium ion binding"/>
    <property type="evidence" value="ECO:0007669"/>
    <property type="project" value="UniProtKB-UniRule"/>
</dbReference>
<dbReference type="GO" id="GO:0016114">
    <property type="term" value="P:terpenoid biosynthetic process"/>
    <property type="evidence" value="ECO:0007669"/>
    <property type="project" value="UniProtKB-UniRule"/>
</dbReference>
<dbReference type="CDD" id="cd07033">
    <property type="entry name" value="TPP_PYR_DXS_TK_like"/>
    <property type="match status" value="1"/>
</dbReference>
<evidence type="ECO:0000256" key="5">
    <source>
        <dbReference type="ARBA" id="ARBA00022723"/>
    </source>
</evidence>
<dbReference type="EC" id="2.2.1.7" evidence="10"/>
<organism evidence="12 13">
    <name type="scientific">Porphyromonas cangingivalis</name>
    <dbReference type="NCBI Taxonomy" id="36874"/>
    <lineage>
        <taxon>Bacteria</taxon>
        <taxon>Pseudomonadati</taxon>
        <taxon>Bacteroidota</taxon>
        <taxon>Bacteroidia</taxon>
        <taxon>Bacteroidales</taxon>
        <taxon>Porphyromonadaceae</taxon>
        <taxon>Porphyromonas</taxon>
    </lineage>
</organism>
<dbReference type="SUPFAM" id="SSF52922">
    <property type="entry name" value="TK C-terminal domain-like"/>
    <property type="match status" value="1"/>
</dbReference>
<evidence type="ECO:0000256" key="6">
    <source>
        <dbReference type="ARBA" id="ARBA00022842"/>
    </source>
</evidence>
<comment type="subunit">
    <text evidence="3 10">Homodimer.</text>
</comment>
<dbReference type="NCBIfam" id="TIGR00204">
    <property type="entry name" value="dxs"/>
    <property type="match status" value="1"/>
</dbReference>
<dbReference type="SMART" id="SM00861">
    <property type="entry name" value="Transket_pyr"/>
    <property type="match status" value="1"/>
</dbReference>